<dbReference type="SUPFAM" id="SSF48452">
    <property type="entry name" value="TPR-like"/>
    <property type="match status" value="1"/>
</dbReference>
<evidence type="ECO:0000256" key="2">
    <source>
        <dbReference type="SAM" id="Phobius"/>
    </source>
</evidence>
<gene>
    <name evidence="3" type="ORF">SAMN06296052_105104</name>
</gene>
<feature type="coiled-coil region" evidence="1">
    <location>
        <begin position="113"/>
        <end position="140"/>
    </location>
</feature>
<dbReference type="Pfam" id="PF14559">
    <property type="entry name" value="TPR_19"/>
    <property type="match status" value="1"/>
</dbReference>
<dbReference type="RefSeq" id="WP_089318530.1">
    <property type="nucleotide sequence ID" value="NZ_FZOQ01000005.1"/>
</dbReference>
<keyword evidence="2" id="KW-1133">Transmembrane helix</keyword>
<evidence type="ECO:0000256" key="1">
    <source>
        <dbReference type="SAM" id="Coils"/>
    </source>
</evidence>
<feature type="transmembrane region" description="Helical" evidence="2">
    <location>
        <begin position="90"/>
        <end position="108"/>
    </location>
</feature>
<dbReference type="OrthoDB" id="948340at2"/>
<dbReference type="Proteomes" id="UP000198432">
    <property type="component" value="Unassembled WGS sequence"/>
</dbReference>
<sequence length="310" mass="35183">MRYIPNLIPGHAKVLPTYFKGDPYTSKPGNILLQILSYIGAIFFLLMALAFLQHPIVTCILGALGFILLPQGQRWLERKGRFRMKGKMKAILGGTLFLISTPFINHYSEVDARQAHELQLKEEKARQERLLAEQKEQERQDSLAYYVTESIRLRNADKTDQALAVLLRADAFSLHQTEKDTIQDIRTDILSLRAFSLVRASKYKAALPELTSLLKQRPSDDALLYNRAVCYSKTGQTKEAVQDLKAAMAAGNKEAERLHERINPLKRRVAYYVTRCCDGSTSSAKGRGACSHHGGVCDWNDPVYEEYRKY</sequence>
<evidence type="ECO:0000313" key="3">
    <source>
        <dbReference type="EMBL" id="SNS35337.1"/>
    </source>
</evidence>
<name>A0A239DSN0_9BACT</name>
<protein>
    <submittedName>
        <fullName evidence="3">Uncharacterized protein</fullName>
    </submittedName>
</protein>
<organism evidence="3 4">
    <name type="scientific">Pontibacter ummariensis</name>
    <dbReference type="NCBI Taxonomy" id="1610492"/>
    <lineage>
        <taxon>Bacteria</taxon>
        <taxon>Pseudomonadati</taxon>
        <taxon>Bacteroidota</taxon>
        <taxon>Cytophagia</taxon>
        <taxon>Cytophagales</taxon>
        <taxon>Hymenobacteraceae</taxon>
        <taxon>Pontibacter</taxon>
    </lineage>
</organism>
<keyword evidence="4" id="KW-1185">Reference proteome</keyword>
<dbReference type="AlphaFoldDB" id="A0A239DSN0"/>
<feature type="transmembrane region" description="Helical" evidence="2">
    <location>
        <begin position="36"/>
        <end position="69"/>
    </location>
</feature>
<keyword evidence="2" id="KW-0472">Membrane</keyword>
<reference evidence="4" key="1">
    <citation type="submission" date="2017-06" db="EMBL/GenBank/DDBJ databases">
        <authorList>
            <person name="Varghese N."/>
            <person name="Submissions S."/>
        </authorList>
    </citation>
    <scope>NUCLEOTIDE SEQUENCE [LARGE SCALE GENOMIC DNA]</scope>
    <source>
        <strain evidence="4">NKM1</strain>
    </source>
</reference>
<keyword evidence="1" id="KW-0175">Coiled coil</keyword>
<dbReference type="EMBL" id="FZOQ01000005">
    <property type="protein sequence ID" value="SNS35337.1"/>
    <property type="molecule type" value="Genomic_DNA"/>
</dbReference>
<accession>A0A239DSN0</accession>
<keyword evidence="2" id="KW-0812">Transmembrane</keyword>
<evidence type="ECO:0000313" key="4">
    <source>
        <dbReference type="Proteomes" id="UP000198432"/>
    </source>
</evidence>
<proteinExistence type="predicted"/>
<dbReference type="InterPro" id="IPR011990">
    <property type="entry name" value="TPR-like_helical_dom_sf"/>
</dbReference>
<dbReference type="Gene3D" id="1.25.40.10">
    <property type="entry name" value="Tetratricopeptide repeat domain"/>
    <property type="match status" value="1"/>
</dbReference>